<dbReference type="Pfam" id="PF00005">
    <property type="entry name" value="ABC_tran"/>
    <property type="match status" value="1"/>
</dbReference>
<feature type="transmembrane region" description="Helical" evidence="10">
    <location>
        <begin position="38"/>
        <end position="71"/>
    </location>
</feature>
<evidence type="ECO:0000313" key="14">
    <source>
        <dbReference type="Proteomes" id="UP000759131"/>
    </source>
</evidence>
<dbReference type="FunFam" id="3.40.50.300:FF:000973">
    <property type="entry name" value="Multidrug resistance-associated protein 4"/>
    <property type="match status" value="1"/>
</dbReference>
<dbReference type="GO" id="GO:0140359">
    <property type="term" value="F:ABC-type transporter activity"/>
    <property type="evidence" value="ECO:0007669"/>
    <property type="project" value="InterPro"/>
</dbReference>
<keyword evidence="7" id="KW-0067">ATP-binding</keyword>
<dbReference type="InterPro" id="IPR003593">
    <property type="entry name" value="AAA+_ATPase"/>
</dbReference>
<feature type="domain" description="ABC transmembrane type-1" evidence="12">
    <location>
        <begin position="120"/>
        <end position="329"/>
    </location>
</feature>
<dbReference type="CDD" id="cd03250">
    <property type="entry name" value="ABCC_MRP_domain1"/>
    <property type="match status" value="1"/>
</dbReference>
<proteinExistence type="inferred from homology"/>
<dbReference type="InterPro" id="IPR036640">
    <property type="entry name" value="ABC1_TM_sf"/>
</dbReference>
<sequence>MDGQLRQLVNQVLAIMGEEVDHLMAVEGRVLRTLTTSYAIHVLAMVSVDAINAVVIDSAILSTIVTVWLALRLNRKHFSPLITLIVDHLCHRQWIKQLNSKKPSLGWALFKAFVFEFIPWILLFIFQEAVIRVAQPVLLGYVVRYFQKKQHIAYTDAAYCAAGVVLCSAGCVTLNHLNFTYLMKTGMRMRVACCALMFKKSMKLSRSAMGKTTVGQILNMMSNDVNRFDEFAFTVHSLFVAPIQSAVILFLLWEHLSWACFSGLGVIILFIPFQGLMGRLFQSVRRQTAQLTDTRIRIMNEIISGMRVIKMYTWEKPFQDLVADARLKLSAESVFVTMAFFNTLRNTLTKHFPAGIAAIAELIVACHRIQEIIEPTIKDLSVCVKSGELLAVIGPVGSGKSSLLMAILNELSLTGGSLEVRGKVSYAPQESWAFISSVRDNILFGSEYNEEKYNKVVHVCALDRDFKLFPFGDKTLCGERGVSLSGGQKARITLARALYHEADVYLLDDPLSAVDAHVAKHLFQNSYLTTDCYIRCAMEYLKDKARILVTHQIQFLREAHKILVLNEGKCVAFGTYEELMESGVNFMQYLSDTKPHDPKTDQLAEYRRMQRSVSFTPSLASSIAGSEVSHEEIRDVIAEEDEPKLKGETKMIGSIDSSIYWDYMKAGAGCFLIFVTLSSIVVSQVLYQGSDFWLTIWSVHPSIHSIH</sequence>
<dbReference type="PANTHER" id="PTHR24223">
    <property type="entry name" value="ATP-BINDING CASSETTE SUB-FAMILY C"/>
    <property type="match status" value="1"/>
</dbReference>
<evidence type="ECO:0000256" key="10">
    <source>
        <dbReference type="SAM" id="Phobius"/>
    </source>
</evidence>
<dbReference type="GO" id="GO:0016020">
    <property type="term" value="C:membrane"/>
    <property type="evidence" value="ECO:0007669"/>
    <property type="project" value="UniProtKB-SubCell"/>
</dbReference>
<evidence type="ECO:0000256" key="4">
    <source>
        <dbReference type="ARBA" id="ARBA00022692"/>
    </source>
</evidence>
<keyword evidence="9 10" id="KW-0472">Membrane</keyword>
<feature type="transmembrane region" description="Helical" evidence="10">
    <location>
        <begin position="158"/>
        <end position="175"/>
    </location>
</feature>
<reference evidence="13" key="1">
    <citation type="submission" date="2020-11" db="EMBL/GenBank/DDBJ databases">
        <authorList>
            <person name="Tran Van P."/>
        </authorList>
    </citation>
    <scope>NUCLEOTIDE SEQUENCE</scope>
</reference>
<feature type="transmembrane region" description="Helical" evidence="10">
    <location>
        <begin position="231"/>
        <end position="250"/>
    </location>
</feature>
<dbReference type="SMART" id="SM00382">
    <property type="entry name" value="AAA"/>
    <property type="match status" value="1"/>
</dbReference>
<dbReference type="Proteomes" id="UP000759131">
    <property type="component" value="Unassembled WGS sequence"/>
</dbReference>
<dbReference type="Pfam" id="PF00664">
    <property type="entry name" value="ABC_membrane"/>
    <property type="match status" value="1"/>
</dbReference>
<dbReference type="PROSITE" id="PS00211">
    <property type="entry name" value="ABC_TRANSPORTER_1"/>
    <property type="match status" value="1"/>
</dbReference>
<feature type="domain" description="ABC transporter" evidence="11">
    <location>
        <begin position="357"/>
        <end position="592"/>
    </location>
</feature>
<evidence type="ECO:0000256" key="3">
    <source>
        <dbReference type="ARBA" id="ARBA00022448"/>
    </source>
</evidence>
<evidence type="ECO:0000256" key="9">
    <source>
        <dbReference type="ARBA" id="ARBA00023136"/>
    </source>
</evidence>
<gene>
    <name evidence="13" type="ORF">OSB1V03_LOCUS10160</name>
</gene>
<dbReference type="EMBL" id="CAJPIZ010007266">
    <property type="protein sequence ID" value="CAG2110175.1"/>
    <property type="molecule type" value="Genomic_DNA"/>
</dbReference>
<evidence type="ECO:0000313" key="13">
    <source>
        <dbReference type="EMBL" id="CAD7629745.1"/>
    </source>
</evidence>
<comment type="subcellular location">
    <subcellularLocation>
        <location evidence="1">Membrane</location>
        <topology evidence="1">Multi-pass membrane protein</topology>
    </subcellularLocation>
</comment>
<evidence type="ECO:0000259" key="12">
    <source>
        <dbReference type="PROSITE" id="PS50929"/>
    </source>
</evidence>
<comment type="similarity">
    <text evidence="2">Belongs to the ABC transporter superfamily. ABCC family. Conjugate transporter (TC 3.A.1.208) subfamily.</text>
</comment>
<dbReference type="InterPro" id="IPR011527">
    <property type="entry name" value="ABC1_TM_dom"/>
</dbReference>
<evidence type="ECO:0000256" key="6">
    <source>
        <dbReference type="ARBA" id="ARBA00022741"/>
    </source>
</evidence>
<evidence type="ECO:0000256" key="7">
    <source>
        <dbReference type="ARBA" id="ARBA00022840"/>
    </source>
</evidence>
<dbReference type="GO" id="GO:0016887">
    <property type="term" value="F:ATP hydrolysis activity"/>
    <property type="evidence" value="ECO:0007669"/>
    <property type="project" value="InterPro"/>
</dbReference>
<feature type="transmembrane region" description="Helical" evidence="10">
    <location>
        <begin position="256"/>
        <end position="277"/>
    </location>
</feature>
<dbReference type="OrthoDB" id="10065830at2759"/>
<evidence type="ECO:0000256" key="2">
    <source>
        <dbReference type="ARBA" id="ARBA00009726"/>
    </source>
</evidence>
<dbReference type="EMBL" id="OC861841">
    <property type="protein sequence ID" value="CAD7629745.1"/>
    <property type="molecule type" value="Genomic_DNA"/>
</dbReference>
<name>A0A7R9Q2H0_9ACAR</name>
<keyword evidence="6" id="KW-0547">Nucleotide-binding</keyword>
<dbReference type="SUPFAM" id="SSF90123">
    <property type="entry name" value="ABC transporter transmembrane region"/>
    <property type="match status" value="1"/>
</dbReference>
<evidence type="ECO:0000256" key="8">
    <source>
        <dbReference type="ARBA" id="ARBA00022989"/>
    </source>
</evidence>
<feature type="transmembrane region" description="Helical" evidence="10">
    <location>
        <begin position="105"/>
        <end position="123"/>
    </location>
</feature>
<evidence type="ECO:0000256" key="1">
    <source>
        <dbReference type="ARBA" id="ARBA00004141"/>
    </source>
</evidence>
<dbReference type="AlphaFoldDB" id="A0A7R9Q2H0"/>
<dbReference type="GO" id="GO:0005524">
    <property type="term" value="F:ATP binding"/>
    <property type="evidence" value="ECO:0007669"/>
    <property type="project" value="UniProtKB-KW"/>
</dbReference>
<dbReference type="PROSITE" id="PS50929">
    <property type="entry name" value="ABC_TM1F"/>
    <property type="match status" value="1"/>
</dbReference>
<evidence type="ECO:0000259" key="11">
    <source>
        <dbReference type="PROSITE" id="PS50893"/>
    </source>
</evidence>
<keyword evidence="4 10" id="KW-0812">Transmembrane</keyword>
<organism evidence="13">
    <name type="scientific">Medioppia subpectinata</name>
    <dbReference type="NCBI Taxonomy" id="1979941"/>
    <lineage>
        <taxon>Eukaryota</taxon>
        <taxon>Metazoa</taxon>
        <taxon>Ecdysozoa</taxon>
        <taxon>Arthropoda</taxon>
        <taxon>Chelicerata</taxon>
        <taxon>Arachnida</taxon>
        <taxon>Acari</taxon>
        <taxon>Acariformes</taxon>
        <taxon>Sarcoptiformes</taxon>
        <taxon>Oribatida</taxon>
        <taxon>Brachypylina</taxon>
        <taxon>Oppioidea</taxon>
        <taxon>Oppiidae</taxon>
        <taxon>Medioppia</taxon>
    </lineage>
</organism>
<dbReference type="SUPFAM" id="SSF52540">
    <property type="entry name" value="P-loop containing nucleoside triphosphate hydrolases"/>
    <property type="match status" value="1"/>
</dbReference>
<dbReference type="PROSITE" id="PS50893">
    <property type="entry name" value="ABC_TRANSPORTER_2"/>
    <property type="match status" value="1"/>
</dbReference>
<accession>A0A7R9Q2H0</accession>
<dbReference type="PANTHER" id="PTHR24223:SF456">
    <property type="entry name" value="MULTIDRUG RESISTANCE-ASSOCIATED PROTEIN LETHAL(2)03659"/>
    <property type="match status" value="1"/>
</dbReference>
<dbReference type="InterPro" id="IPR050173">
    <property type="entry name" value="ABC_transporter_C-like"/>
</dbReference>
<keyword evidence="14" id="KW-1185">Reference proteome</keyword>
<dbReference type="Gene3D" id="1.20.1560.10">
    <property type="entry name" value="ABC transporter type 1, transmembrane domain"/>
    <property type="match status" value="1"/>
</dbReference>
<dbReference type="InterPro" id="IPR017871">
    <property type="entry name" value="ABC_transporter-like_CS"/>
</dbReference>
<evidence type="ECO:0000256" key="5">
    <source>
        <dbReference type="ARBA" id="ARBA00022737"/>
    </source>
</evidence>
<protein>
    <submittedName>
        <fullName evidence="13">Uncharacterized protein</fullName>
    </submittedName>
</protein>
<keyword evidence="5" id="KW-0677">Repeat</keyword>
<keyword evidence="3" id="KW-0813">Transport</keyword>
<dbReference type="InterPro" id="IPR027417">
    <property type="entry name" value="P-loop_NTPase"/>
</dbReference>
<keyword evidence="8 10" id="KW-1133">Transmembrane helix</keyword>
<dbReference type="Gene3D" id="3.40.50.300">
    <property type="entry name" value="P-loop containing nucleotide triphosphate hydrolases"/>
    <property type="match status" value="1"/>
</dbReference>
<dbReference type="InterPro" id="IPR003439">
    <property type="entry name" value="ABC_transporter-like_ATP-bd"/>
</dbReference>